<keyword evidence="2" id="KW-1185">Reference proteome</keyword>
<reference evidence="1 2" key="1">
    <citation type="submission" date="2019-04" db="EMBL/GenBank/DDBJ databases">
        <title>Complete genome sequencing of Piscirickettsia salmonis strain Psal-009.</title>
        <authorList>
            <person name="Schober I."/>
            <person name="Bunk B."/>
            <person name="Sproer C."/>
            <person name="Carril G.P."/>
            <person name="Riedel T."/>
            <person name="Flores-Herrera P.A."/>
            <person name="Nourdin-Galindo G."/>
            <person name="Marshall S.H."/>
            <person name="Overmann J."/>
        </authorList>
    </citation>
    <scope>NUCLEOTIDE SEQUENCE [LARGE SCALE GENOMIC DNA]</scope>
    <source>
        <strain evidence="1 2">Psal-009</strain>
    </source>
</reference>
<dbReference type="GeneID" id="66740273"/>
<accession>A0A9Q5VAM1</accession>
<dbReference type="AlphaFoldDB" id="A0A9Q5VAM1"/>
<gene>
    <name evidence="1" type="ORF">Psal009_02588</name>
</gene>
<dbReference type="Proteomes" id="UP000422232">
    <property type="component" value="Chromosome"/>
</dbReference>
<name>A0A9Q5VAM1_PISSA</name>
<protein>
    <submittedName>
        <fullName evidence="1">Uncharacterized protein</fullName>
    </submittedName>
</protein>
<dbReference type="RefSeq" id="WP_016210198.1">
    <property type="nucleotide sequence ID" value="NZ_CP012413.1"/>
</dbReference>
<evidence type="ECO:0000313" key="1">
    <source>
        <dbReference type="EMBL" id="QGO06673.1"/>
    </source>
</evidence>
<proteinExistence type="predicted"/>
<sequence>MITAGALKKFLTGDDLDFRIELKELVLNNARVQGVIAEGVRFHKLALTDESIDEEPLFISDRFTKGLLGPRSFIGQHLQRIDLSELDPGQQRQLVTALKQFVDDWLIPRYDVGAEFKAKLILREQSNIINLVIGGIEARLENSAAQEAGPVAVPQLFQQADAAGVDAVGQERAMVDAAGAPEM</sequence>
<organism evidence="1 2">
    <name type="scientific">Piscirickettsia salmonis</name>
    <dbReference type="NCBI Taxonomy" id="1238"/>
    <lineage>
        <taxon>Bacteria</taxon>
        <taxon>Pseudomonadati</taxon>
        <taxon>Pseudomonadota</taxon>
        <taxon>Gammaproteobacteria</taxon>
        <taxon>Thiotrichales</taxon>
        <taxon>Piscirickettsiaceae</taxon>
        <taxon>Piscirickettsia</taxon>
    </lineage>
</organism>
<dbReference type="EMBL" id="CP038908">
    <property type="protein sequence ID" value="QGO06673.1"/>
    <property type="molecule type" value="Genomic_DNA"/>
</dbReference>
<evidence type="ECO:0000313" key="2">
    <source>
        <dbReference type="Proteomes" id="UP000422232"/>
    </source>
</evidence>